<protein>
    <submittedName>
        <fullName evidence="1">Uncharacterized protein</fullName>
    </submittedName>
</protein>
<keyword evidence="2" id="KW-1185">Reference proteome</keyword>
<sequence length="64" mass="7716">MLLTVRPPWPSSRYHRGEYWRLFPLIRGLRLHVRNSSFHPELVIDIAKFMREGKISRRVEIADD</sequence>
<organism evidence="1 2">
    <name type="scientific">Sulfuracidifex metallicus DSM 6482 = JCM 9184</name>
    <dbReference type="NCBI Taxonomy" id="523847"/>
    <lineage>
        <taxon>Archaea</taxon>
        <taxon>Thermoproteota</taxon>
        <taxon>Thermoprotei</taxon>
        <taxon>Sulfolobales</taxon>
        <taxon>Sulfolobaceae</taxon>
        <taxon>Sulfuracidifex</taxon>
    </lineage>
</organism>
<reference evidence="1 2" key="1">
    <citation type="submission" date="2019-10" db="EMBL/GenBank/DDBJ databases">
        <title>Sequencing and Assembly of Multiple Reported Metal-Biooxidizing Members of the Extremely Thermoacidophilic Archaeal Family Sulfolobaceae.</title>
        <authorList>
            <person name="Counts J.A."/>
            <person name="Kelly R.M."/>
        </authorList>
    </citation>
    <scope>NUCLEOTIDE SEQUENCE [LARGE SCALE GENOMIC DNA]</scope>
    <source>
        <strain evidence="1 2">DSM 6482</strain>
    </source>
</reference>
<gene>
    <name evidence="1" type="ORF">GC250_10075</name>
</gene>
<name>A0A6A9QXL6_SULME</name>
<dbReference type="EMBL" id="WGGD01000005">
    <property type="protein sequence ID" value="MUN29772.1"/>
    <property type="molecule type" value="Genomic_DNA"/>
</dbReference>
<evidence type="ECO:0000313" key="2">
    <source>
        <dbReference type="Proteomes" id="UP000470772"/>
    </source>
</evidence>
<dbReference type="Proteomes" id="UP000470772">
    <property type="component" value="Unassembled WGS sequence"/>
</dbReference>
<proteinExistence type="predicted"/>
<evidence type="ECO:0000313" key="1">
    <source>
        <dbReference type="EMBL" id="MUN29772.1"/>
    </source>
</evidence>
<comment type="caution">
    <text evidence="1">The sequence shown here is derived from an EMBL/GenBank/DDBJ whole genome shotgun (WGS) entry which is preliminary data.</text>
</comment>
<accession>A0A6A9QXL6</accession>
<dbReference type="AlphaFoldDB" id="A0A6A9QXL6"/>
<dbReference type="RefSeq" id="WP_156017474.1">
    <property type="nucleotide sequence ID" value="NZ_BBBY01000055.1"/>
</dbReference>